<dbReference type="FunFam" id="3.40.50.2300:FF:000060">
    <property type="entry name" value="Protein-glutamate methylesterase/protein-glutamine glutaminase"/>
    <property type="match status" value="1"/>
</dbReference>
<keyword evidence="3 6" id="KW-0597">Phosphoprotein</keyword>
<dbReference type="SUPFAM" id="SSF52738">
    <property type="entry name" value="Methylesterase CheB, C-terminal domain"/>
    <property type="match status" value="1"/>
</dbReference>
<dbReference type="Proteomes" id="UP000002745">
    <property type="component" value="Chromosome"/>
</dbReference>
<evidence type="ECO:0000256" key="8">
    <source>
        <dbReference type="PROSITE-ProRule" id="PRU00169"/>
    </source>
</evidence>
<keyword evidence="2 6" id="KW-0145">Chemotaxis</keyword>
<feature type="active site" evidence="6 7">
    <location>
        <position position="287"/>
    </location>
</feature>
<dbReference type="Gene3D" id="3.40.50.180">
    <property type="entry name" value="Methylesterase CheB, C-terminal domain"/>
    <property type="match status" value="1"/>
</dbReference>
<proteinExistence type="inferred from homology"/>
<dbReference type="NCBIfam" id="NF001965">
    <property type="entry name" value="PRK00742.1"/>
    <property type="match status" value="1"/>
</dbReference>
<organism evidence="11 12">
    <name type="scientific">Hirschia baltica (strain ATCC 49814 / DSM 5838 / IFAM 1418)</name>
    <dbReference type="NCBI Taxonomy" id="582402"/>
    <lineage>
        <taxon>Bacteria</taxon>
        <taxon>Pseudomonadati</taxon>
        <taxon>Pseudomonadota</taxon>
        <taxon>Alphaproteobacteria</taxon>
        <taxon>Hyphomonadales</taxon>
        <taxon>Hyphomonadaceae</taxon>
        <taxon>Hirschia</taxon>
    </lineage>
</organism>
<dbReference type="PANTHER" id="PTHR42872:SF6">
    <property type="entry name" value="PROTEIN-GLUTAMATE METHYLESTERASE_PROTEIN-GLUTAMINE GLUTAMINASE"/>
    <property type="match status" value="1"/>
</dbReference>
<dbReference type="PROSITE" id="PS50110">
    <property type="entry name" value="RESPONSE_REGULATORY"/>
    <property type="match status" value="1"/>
</dbReference>
<dbReference type="AlphaFoldDB" id="C6XM15"/>
<dbReference type="PROSITE" id="PS50122">
    <property type="entry name" value="CHEB"/>
    <property type="match status" value="1"/>
</dbReference>
<comment type="catalytic activity">
    <reaction evidence="5 6">
        <text>[protein]-L-glutamate 5-O-methyl ester + H2O = L-glutamyl-[protein] + methanol + H(+)</text>
        <dbReference type="Rhea" id="RHEA:23236"/>
        <dbReference type="Rhea" id="RHEA-COMP:10208"/>
        <dbReference type="Rhea" id="RHEA-COMP:10311"/>
        <dbReference type="ChEBI" id="CHEBI:15377"/>
        <dbReference type="ChEBI" id="CHEBI:15378"/>
        <dbReference type="ChEBI" id="CHEBI:17790"/>
        <dbReference type="ChEBI" id="CHEBI:29973"/>
        <dbReference type="ChEBI" id="CHEBI:82795"/>
        <dbReference type="EC" id="3.1.1.61"/>
    </reaction>
</comment>
<dbReference type="InterPro" id="IPR011006">
    <property type="entry name" value="CheY-like_superfamily"/>
</dbReference>
<evidence type="ECO:0000256" key="2">
    <source>
        <dbReference type="ARBA" id="ARBA00022500"/>
    </source>
</evidence>
<evidence type="ECO:0000256" key="3">
    <source>
        <dbReference type="ARBA" id="ARBA00022553"/>
    </source>
</evidence>
<dbReference type="KEGG" id="hba:Hbal_2166"/>
<reference evidence="12" key="1">
    <citation type="journal article" date="2011" name="J. Bacteriol.">
        <title>Genome sequences of eight morphologically diverse alphaproteobacteria.</title>
        <authorList>
            <consortium name="US DOE Joint Genome Institute"/>
            <person name="Brown P.J."/>
            <person name="Kysela D.T."/>
            <person name="Buechlein A."/>
            <person name="Hemmerich C."/>
            <person name="Brun Y.V."/>
        </authorList>
    </citation>
    <scope>NUCLEOTIDE SEQUENCE [LARGE SCALE GENOMIC DNA]</scope>
    <source>
        <strain evidence="12">ATCC 49814 / DSM 5838 / IFAM 1418</strain>
    </source>
</reference>
<evidence type="ECO:0000256" key="6">
    <source>
        <dbReference type="HAMAP-Rule" id="MF_00099"/>
    </source>
</evidence>
<dbReference type="InterPro" id="IPR001789">
    <property type="entry name" value="Sig_transdc_resp-reg_receiver"/>
</dbReference>
<dbReference type="GO" id="GO:0050568">
    <property type="term" value="F:protein-glutamine glutaminase activity"/>
    <property type="evidence" value="ECO:0007669"/>
    <property type="project" value="UniProtKB-UniRule"/>
</dbReference>
<evidence type="ECO:0000256" key="5">
    <source>
        <dbReference type="ARBA" id="ARBA00048267"/>
    </source>
</evidence>
<dbReference type="STRING" id="582402.Hbal_2166"/>
<dbReference type="EMBL" id="CP001678">
    <property type="protein sequence ID" value="ACT59847.1"/>
    <property type="molecule type" value="Genomic_DNA"/>
</dbReference>
<dbReference type="SUPFAM" id="SSF52172">
    <property type="entry name" value="CheY-like"/>
    <property type="match status" value="1"/>
</dbReference>
<evidence type="ECO:0000259" key="10">
    <source>
        <dbReference type="PROSITE" id="PS50122"/>
    </source>
</evidence>
<dbReference type="CDD" id="cd17541">
    <property type="entry name" value="REC_CheB-like"/>
    <property type="match status" value="1"/>
</dbReference>
<dbReference type="GO" id="GO:0006935">
    <property type="term" value="P:chemotaxis"/>
    <property type="evidence" value="ECO:0007669"/>
    <property type="project" value="UniProtKB-UniRule"/>
</dbReference>
<comment type="domain">
    <text evidence="6">Contains a C-terminal catalytic domain, and an N-terminal region which modulates catalytic activity.</text>
</comment>
<feature type="active site" evidence="6 7">
    <location>
        <position position="165"/>
    </location>
</feature>
<name>C6XM15_HIRBI</name>
<dbReference type="Pfam" id="PF00072">
    <property type="entry name" value="Response_reg"/>
    <property type="match status" value="1"/>
</dbReference>
<dbReference type="InterPro" id="IPR035909">
    <property type="entry name" value="CheB_C"/>
</dbReference>
<dbReference type="HOGENOM" id="CLU_000445_51_0_5"/>
<dbReference type="NCBIfam" id="NF009206">
    <property type="entry name" value="PRK12555.1"/>
    <property type="match status" value="1"/>
</dbReference>
<comment type="catalytic activity">
    <reaction evidence="6">
        <text>L-glutaminyl-[protein] + H2O = L-glutamyl-[protein] + NH4(+)</text>
        <dbReference type="Rhea" id="RHEA:16441"/>
        <dbReference type="Rhea" id="RHEA-COMP:10207"/>
        <dbReference type="Rhea" id="RHEA-COMP:10208"/>
        <dbReference type="ChEBI" id="CHEBI:15377"/>
        <dbReference type="ChEBI" id="CHEBI:28938"/>
        <dbReference type="ChEBI" id="CHEBI:29973"/>
        <dbReference type="ChEBI" id="CHEBI:30011"/>
        <dbReference type="EC" id="3.5.1.44"/>
    </reaction>
</comment>
<sequence>MSKIKVVVVDDSALMRRIIPSLLEKTGEIEVVATAPDPIIARQKIKLTNPDVITLDVEMPKMDGISFLEKIMSLRPMPVVMISSLTTKSADVTLRALELGAVDFVTKPALDLAANMETMSQELIEKVKTAATSNIQRRRTAPVQVTNKTFTSFETTENLVAIGASTGGVETLGRLLPKLPRNSPAILITQHMPPNFTRQFAERLNKTCAVTVREAENNQRVRPGEVWISPGSQHLTLKRSGADYICKLSDAPAVNGHRPSVDVLFDSVAEHCGSKAIGVILTGMGKDGAKGLLNMKQAGAKTFGQDEATSIVYGMPRAAFEIGAVDQQLREDAIIEEVLDAAAAKSNAIRI</sequence>
<dbReference type="PANTHER" id="PTHR42872">
    <property type="entry name" value="PROTEIN-GLUTAMATE METHYLESTERASE/PROTEIN-GLUTAMINE GLUTAMINASE"/>
    <property type="match status" value="1"/>
</dbReference>
<gene>
    <name evidence="6" type="primary">cheB</name>
    <name evidence="11" type="ordered locus">Hbal_2166</name>
</gene>
<dbReference type="InterPro" id="IPR008248">
    <property type="entry name" value="CheB-like"/>
</dbReference>
<evidence type="ECO:0000256" key="7">
    <source>
        <dbReference type="PROSITE-ProRule" id="PRU00050"/>
    </source>
</evidence>
<dbReference type="Gene3D" id="3.40.50.2300">
    <property type="match status" value="1"/>
</dbReference>
<accession>C6XM15</accession>
<comment type="PTM">
    <text evidence="6">Phosphorylated by CheA. Phosphorylation of the N-terminal regulatory domain activates the methylesterase activity.</text>
</comment>
<dbReference type="PIRSF" id="PIRSF000876">
    <property type="entry name" value="RR_chemtxs_CheB"/>
    <property type="match status" value="1"/>
</dbReference>
<feature type="domain" description="Response regulatory" evidence="9">
    <location>
        <begin position="5"/>
        <end position="122"/>
    </location>
</feature>
<dbReference type="GO" id="GO:0000156">
    <property type="term" value="F:phosphorelay response regulator activity"/>
    <property type="evidence" value="ECO:0007669"/>
    <property type="project" value="InterPro"/>
</dbReference>
<comment type="subcellular location">
    <subcellularLocation>
        <location evidence="6">Cytoplasm</location>
    </subcellularLocation>
</comment>
<dbReference type="EC" id="3.5.1.44" evidence="6"/>
<dbReference type="HAMAP" id="MF_00099">
    <property type="entry name" value="CheB_chemtxs"/>
    <property type="match status" value="1"/>
</dbReference>
<comment type="function">
    <text evidence="6">Involved in chemotaxis. Part of a chemotaxis signal transduction system that modulates chemotaxis in response to various stimuli. Catalyzes the demethylation of specific methylglutamate residues introduced into the chemoreceptors (methyl-accepting chemotaxis proteins or MCP) by CheR. Also mediates the irreversible deamidation of specific glutamine residues to glutamic acid.</text>
</comment>
<evidence type="ECO:0000313" key="11">
    <source>
        <dbReference type="EMBL" id="ACT59847.1"/>
    </source>
</evidence>
<dbReference type="eggNOG" id="COG2201">
    <property type="taxonomic scope" value="Bacteria"/>
</dbReference>
<dbReference type="GO" id="GO:0008984">
    <property type="term" value="F:protein-glutamate methylesterase activity"/>
    <property type="evidence" value="ECO:0007669"/>
    <property type="project" value="UniProtKB-UniRule"/>
</dbReference>
<feature type="active site" evidence="6 7">
    <location>
        <position position="191"/>
    </location>
</feature>
<protein>
    <recommendedName>
        <fullName evidence="6">Protein-glutamate methylesterase/protein-glutamine glutaminase</fullName>
        <ecNumber evidence="6">3.1.1.61</ecNumber>
        <ecNumber evidence="6">3.5.1.44</ecNumber>
    </recommendedName>
</protein>
<dbReference type="OrthoDB" id="9793421at2"/>
<dbReference type="EC" id="3.1.1.61" evidence="6"/>
<keyword evidence="1 6" id="KW-0963">Cytoplasm</keyword>
<feature type="domain" description="CheB-type methylesterase" evidence="10">
    <location>
        <begin position="153"/>
        <end position="345"/>
    </location>
</feature>
<keyword evidence="12" id="KW-1185">Reference proteome</keyword>
<dbReference type="SMART" id="SM00448">
    <property type="entry name" value="REC"/>
    <property type="match status" value="1"/>
</dbReference>
<dbReference type="GO" id="GO:0005737">
    <property type="term" value="C:cytoplasm"/>
    <property type="evidence" value="ECO:0007669"/>
    <property type="project" value="UniProtKB-SubCell"/>
</dbReference>
<evidence type="ECO:0000259" key="9">
    <source>
        <dbReference type="PROSITE" id="PS50110"/>
    </source>
</evidence>
<evidence type="ECO:0000256" key="4">
    <source>
        <dbReference type="ARBA" id="ARBA00022801"/>
    </source>
</evidence>
<dbReference type="Pfam" id="PF01339">
    <property type="entry name" value="CheB_methylest"/>
    <property type="match status" value="1"/>
</dbReference>
<dbReference type="CDD" id="cd16432">
    <property type="entry name" value="CheB_Rec"/>
    <property type="match status" value="1"/>
</dbReference>
<evidence type="ECO:0000256" key="1">
    <source>
        <dbReference type="ARBA" id="ARBA00022490"/>
    </source>
</evidence>
<comment type="similarity">
    <text evidence="6">Belongs to the CheB family.</text>
</comment>
<dbReference type="RefSeq" id="WP_015827997.1">
    <property type="nucleotide sequence ID" value="NC_012982.1"/>
</dbReference>
<keyword evidence="4 6" id="KW-0378">Hydrolase</keyword>
<feature type="modified residue" description="4-aspartylphosphate" evidence="6 8">
    <location>
        <position position="56"/>
    </location>
</feature>
<dbReference type="InterPro" id="IPR000673">
    <property type="entry name" value="Sig_transdc_resp-reg_Me-estase"/>
</dbReference>
<evidence type="ECO:0000313" key="12">
    <source>
        <dbReference type="Proteomes" id="UP000002745"/>
    </source>
</evidence>